<dbReference type="AlphaFoldDB" id="A0A6B2HCV9"/>
<dbReference type="InterPro" id="IPR032806">
    <property type="entry name" value="YbfD_N"/>
</dbReference>
<sequence length="221" mass="24945">NSEVSLLACLREVPDFRRPQGRRYPLAETLCMMVMSIMSGCCAYREIGRFMRHNQAELIYCLGLSRQQVPSHVTIRQVLLRLDFNALACAFRRWAGGQGLRQLSIDGKSLRSTVSEHDNQQQNFVALVSAFCQQTGLIEEVERFENGRQSEISSVRKLLSRLQQRGLLLTLDALHCQKNSCAHYLTATILFDKGQGQPATFAQNHATDRCSKKARRTLAGV</sequence>
<dbReference type="EMBL" id="JAAEAA010000044">
    <property type="protein sequence ID" value="NDK57744.1"/>
    <property type="molecule type" value="Genomic_DNA"/>
</dbReference>
<proteinExistence type="predicted"/>
<feature type="domain" description="H repeat-associated protein N-terminal" evidence="1">
    <location>
        <begin position="8"/>
        <end position="95"/>
    </location>
</feature>
<organism evidence="2 3">
    <name type="scientific">Pontibacter fetidus</name>
    <dbReference type="NCBI Taxonomy" id="2700082"/>
    <lineage>
        <taxon>Bacteria</taxon>
        <taxon>Pseudomonadati</taxon>
        <taxon>Bacteroidota</taxon>
        <taxon>Cytophagia</taxon>
        <taxon>Cytophagales</taxon>
        <taxon>Hymenobacteraceae</taxon>
        <taxon>Pontibacter</taxon>
    </lineage>
</organism>
<evidence type="ECO:0000313" key="3">
    <source>
        <dbReference type="Proteomes" id="UP000478546"/>
    </source>
</evidence>
<keyword evidence="3" id="KW-1185">Reference proteome</keyword>
<dbReference type="InterPro" id="IPR047647">
    <property type="entry name" value="ISAs1_transpos"/>
</dbReference>
<gene>
    <name evidence="2" type="ORF">GWO68_17620</name>
</gene>
<evidence type="ECO:0000259" key="1">
    <source>
        <dbReference type="Pfam" id="PF13808"/>
    </source>
</evidence>
<feature type="non-terminal residue" evidence="2">
    <location>
        <position position="1"/>
    </location>
</feature>
<protein>
    <submittedName>
        <fullName evidence="2">ISAs1 family transposase</fullName>
    </submittedName>
</protein>
<dbReference type="PANTHER" id="PTHR30298">
    <property type="entry name" value="H REPEAT-ASSOCIATED PREDICTED TRANSPOSASE"/>
    <property type="match status" value="1"/>
</dbReference>
<evidence type="ECO:0000313" key="2">
    <source>
        <dbReference type="EMBL" id="NDK57744.1"/>
    </source>
</evidence>
<accession>A0A6B2HCV9</accession>
<dbReference type="PANTHER" id="PTHR30298:SF0">
    <property type="entry name" value="PROTEIN YBFL-RELATED"/>
    <property type="match status" value="1"/>
</dbReference>
<dbReference type="Proteomes" id="UP000478546">
    <property type="component" value="Unassembled WGS sequence"/>
</dbReference>
<name>A0A6B2HCV9_9BACT</name>
<dbReference type="InterPro" id="IPR051698">
    <property type="entry name" value="Transposase_11-like"/>
</dbReference>
<comment type="caution">
    <text evidence="2">The sequence shown here is derived from an EMBL/GenBank/DDBJ whole genome shotgun (WGS) entry which is preliminary data.</text>
</comment>
<dbReference type="Pfam" id="PF13808">
    <property type="entry name" value="DDE_Tnp_1_assoc"/>
    <property type="match status" value="1"/>
</dbReference>
<dbReference type="NCBIfam" id="NF033564">
    <property type="entry name" value="transpos_ISAs1"/>
    <property type="match status" value="1"/>
</dbReference>
<reference evidence="2 3" key="1">
    <citation type="submission" date="2020-01" db="EMBL/GenBank/DDBJ databases">
        <authorList>
            <person name="Kim M.K."/>
        </authorList>
    </citation>
    <scope>NUCLEOTIDE SEQUENCE [LARGE SCALE GENOMIC DNA]</scope>
    <source>
        <strain evidence="2 3">BT213</strain>
    </source>
</reference>